<reference evidence="2 3" key="1">
    <citation type="submission" date="2018-10" db="EMBL/GenBank/DDBJ databases">
        <title>Genomic Encyclopedia of Archaeal and Bacterial Type Strains, Phase II (KMG-II): from individual species to whole genera.</title>
        <authorList>
            <person name="Goeker M."/>
        </authorList>
    </citation>
    <scope>NUCLEOTIDE SEQUENCE [LARGE SCALE GENOMIC DNA]</scope>
    <source>
        <strain evidence="2 3">DSM 43383</strain>
    </source>
</reference>
<accession>A0A495QGJ6</accession>
<proteinExistence type="predicted"/>
<dbReference type="Proteomes" id="UP000274601">
    <property type="component" value="Unassembled WGS sequence"/>
</dbReference>
<evidence type="ECO:0000256" key="1">
    <source>
        <dbReference type="SAM" id="Phobius"/>
    </source>
</evidence>
<dbReference type="RefSeq" id="WP_121437247.1">
    <property type="nucleotide sequence ID" value="NZ_RBWU01000006.1"/>
</dbReference>
<feature type="transmembrane region" description="Helical" evidence="1">
    <location>
        <begin position="58"/>
        <end position="77"/>
    </location>
</feature>
<keyword evidence="3" id="KW-1185">Reference proteome</keyword>
<dbReference type="AlphaFoldDB" id="A0A495QGJ6"/>
<sequence>MTTELDSLIRSVAPLSDAEALRPVPVDTRRELLEQITAADTGDATAARSPRARRRWTIGLPVAAAAACAVAVTALLVQPTENATRPHPGPSTSVRSGTFDPRPVAALSFVKRKDHIEVRIKDPLADPRRYEQEFAAHGMKITLSTVPASPSAVGTIVAQDGDDGPDTRRIETIEEGRCVTGGGGDGKCLRGLRIPIGYRNTTGITFGREARPGEQYSSTNSAFAPGEVLHCFDVRGLTVEEADRRLKQREVTATMFHWETSNYGYTVARDKLPGNWYVTDADPWAPGQVMLSIQKDRPVIKNSPYWQALFKGC</sequence>
<dbReference type="OrthoDB" id="3826074at2"/>
<organism evidence="2 3">
    <name type="scientific">Actinomadura pelletieri DSM 43383</name>
    <dbReference type="NCBI Taxonomy" id="1120940"/>
    <lineage>
        <taxon>Bacteria</taxon>
        <taxon>Bacillati</taxon>
        <taxon>Actinomycetota</taxon>
        <taxon>Actinomycetes</taxon>
        <taxon>Streptosporangiales</taxon>
        <taxon>Thermomonosporaceae</taxon>
        <taxon>Actinomadura</taxon>
    </lineage>
</organism>
<evidence type="ECO:0000313" key="2">
    <source>
        <dbReference type="EMBL" id="RKS71040.1"/>
    </source>
</evidence>
<name>A0A495QGJ6_9ACTN</name>
<evidence type="ECO:0000313" key="3">
    <source>
        <dbReference type="Proteomes" id="UP000274601"/>
    </source>
</evidence>
<keyword evidence="1" id="KW-0472">Membrane</keyword>
<protein>
    <submittedName>
        <fullName evidence="2">Uncharacterized protein</fullName>
    </submittedName>
</protein>
<keyword evidence="1" id="KW-1133">Transmembrane helix</keyword>
<dbReference type="EMBL" id="RBWU01000006">
    <property type="protein sequence ID" value="RKS71040.1"/>
    <property type="molecule type" value="Genomic_DNA"/>
</dbReference>
<keyword evidence="1" id="KW-0812">Transmembrane</keyword>
<gene>
    <name evidence="2" type="ORF">BZB76_5522</name>
</gene>
<comment type="caution">
    <text evidence="2">The sequence shown here is derived from an EMBL/GenBank/DDBJ whole genome shotgun (WGS) entry which is preliminary data.</text>
</comment>